<keyword evidence="1 2" id="KW-0175">Coiled coil</keyword>
<keyword evidence="4" id="KW-0732">Signal</keyword>
<reference evidence="5" key="1">
    <citation type="submission" date="2020-11" db="EMBL/GenBank/DDBJ databases">
        <authorList>
            <person name="Tran Van P."/>
        </authorList>
    </citation>
    <scope>NUCLEOTIDE SEQUENCE</scope>
</reference>
<proteinExistence type="predicted"/>
<feature type="coiled-coil region" evidence="2">
    <location>
        <begin position="388"/>
        <end position="477"/>
    </location>
</feature>
<evidence type="ECO:0000256" key="2">
    <source>
        <dbReference type="SAM" id="Coils"/>
    </source>
</evidence>
<dbReference type="PANTHER" id="PTHR18870">
    <property type="entry name" value="PROTEIN TAG-278-RELATED"/>
    <property type="match status" value="1"/>
</dbReference>
<protein>
    <submittedName>
        <fullName evidence="5">Uncharacterized protein</fullName>
    </submittedName>
</protein>
<feature type="coiled-coil region" evidence="2">
    <location>
        <begin position="26"/>
        <end position="137"/>
    </location>
</feature>
<evidence type="ECO:0000256" key="1">
    <source>
        <dbReference type="ARBA" id="ARBA00023054"/>
    </source>
</evidence>
<name>A0A7R9EBE8_9NEOP</name>
<feature type="chain" id="PRO_5030806553" evidence="4">
    <location>
        <begin position="23"/>
        <end position="913"/>
    </location>
</feature>
<dbReference type="PANTHER" id="PTHR18870:SF9">
    <property type="entry name" value="PROTEIN TAG-278-RELATED"/>
    <property type="match status" value="1"/>
</dbReference>
<evidence type="ECO:0000313" key="5">
    <source>
        <dbReference type="EMBL" id="CAD7429847.1"/>
    </source>
</evidence>
<accession>A0A7R9EBE8</accession>
<feature type="coiled-coil region" evidence="2">
    <location>
        <begin position="164"/>
        <end position="192"/>
    </location>
</feature>
<feature type="region of interest" description="Disordered" evidence="3">
    <location>
        <begin position="890"/>
        <end position="913"/>
    </location>
</feature>
<dbReference type="AlphaFoldDB" id="A0A7R9EBE8"/>
<organism evidence="5">
    <name type="scientific">Timema monikensis</name>
    <dbReference type="NCBI Taxonomy" id="170555"/>
    <lineage>
        <taxon>Eukaryota</taxon>
        <taxon>Metazoa</taxon>
        <taxon>Ecdysozoa</taxon>
        <taxon>Arthropoda</taxon>
        <taxon>Hexapoda</taxon>
        <taxon>Insecta</taxon>
        <taxon>Pterygota</taxon>
        <taxon>Neoptera</taxon>
        <taxon>Polyneoptera</taxon>
        <taxon>Phasmatodea</taxon>
        <taxon>Timematodea</taxon>
        <taxon>Timematoidea</taxon>
        <taxon>Timematidae</taxon>
        <taxon>Timema</taxon>
    </lineage>
</organism>
<feature type="coiled-coil region" evidence="2">
    <location>
        <begin position="516"/>
        <end position="586"/>
    </location>
</feature>
<feature type="compositionally biased region" description="Polar residues" evidence="3">
    <location>
        <begin position="898"/>
        <end position="913"/>
    </location>
</feature>
<evidence type="ECO:0000256" key="4">
    <source>
        <dbReference type="SAM" id="SignalP"/>
    </source>
</evidence>
<gene>
    <name evidence="5" type="ORF">TMSB3V08_LOCUS6622</name>
</gene>
<sequence length="913" mass="106014">MLFAIRYFIPLLLGLQAELTAAHKDSELVRKRMNRLEEDLNEFKQKNMELAEELVRKAGERVLSLCNEKRVAELESSLEEVQVKVKTLETELQSLQKDRDSLQKEREDMLAEREEEMKIVQEALEESQEEKMAIQARFEKDFERLRTVNTDREQQLLDDFEWKLREVEQACKRRLEEKDKVTEERIREMKRTIEGKVKVAEKQLQENDIIFENEQPDVDNEVIFMWPAGESCHLLADYEDEDEREQLKLRRWTAEQLKSYEAEVTQLRGLTHEQQRSLRVATRQTEQLQVSEKMLKEEISRLQSSLNKEKAHYSAMQTIHDRRMAELEKKLQARLDQQSSELTAFWEDRVRKECSRFKAELDLLHSEEKKLAVEAMRLQKEQELKTAKLDWERRMQDSHKEIASLKERVVEKDSYYSNELERSQTNADRDILELRRKLDKLDLQYQEQIEKLVDKHEKEIDSLNEDAERKVQQLEQNWQLQMSSTRATLELVKEQMERDAQSRLEAAGEKHRNQLAMQWEQLLEEKEKALEVEVEKHRGQLDKMKQELEHAVKARNIRESELLETIEQLRAQLDGQSTTISDLEGNVDLLEGGMQVLNQQITTQSHEMTKVQQQAAIRISDGSAGPAMAAKGSHFPAALSVFLIPFFSWVLSGSFTLILSSLLVAFAVLQPAEPPPPFPPPTRPPSYRLPPLLTIHFLVPPCRERDATREAELHRRLGELATKHAGQQKQWQAQMCQMQEAAQKKINHLLQLLEESHQQCENCKSRPEDTQLIADLRKIVSEKDRELASLTEEKRFYQMELVNRETNNNRLFNSQPIVGVMDALQHRRCKGSSGGCAPSNKANSKQITLVTSSHLPSPVSDSVVQRSHSMDLQELVFSVPSDRCQSLDSSVSLPLPSANSTNNECSLQPDTVP</sequence>
<evidence type="ECO:0000256" key="3">
    <source>
        <dbReference type="SAM" id="MobiDB-lite"/>
    </source>
</evidence>
<dbReference type="EMBL" id="OB794244">
    <property type="protein sequence ID" value="CAD7429847.1"/>
    <property type="molecule type" value="Genomic_DNA"/>
</dbReference>
<feature type="coiled-coil region" evidence="2">
    <location>
        <begin position="773"/>
        <end position="800"/>
    </location>
</feature>
<feature type="signal peptide" evidence="4">
    <location>
        <begin position="1"/>
        <end position="22"/>
    </location>
</feature>